<organism evidence="1 2">
    <name type="scientific">Candidatus Nitrospira nitrificans</name>
    <dbReference type="NCBI Taxonomy" id="1742973"/>
    <lineage>
        <taxon>Bacteria</taxon>
        <taxon>Pseudomonadati</taxon>
        <taxon>Nitrospirota</taxon>
        <taxon>Nitrospiria</taxon>
        <taxon>Nitrospirales</taxon>
        <taxon>Nitrospiraceae</taxon>
        <taxon>Nitrospira</taxon>
    </lineage>
</organism>
<evidence type="ECO:0000313" key="2">
    <source>
        <dbReference type="Proteomes" id="UP000198736"/>
    </source>
</evidence>
<reference evidence="2" key="1">
    <citation type="submission" date="2015-10" db="EMBL/GenBank/DDBJ databases">
        <authorList>
            <person name="Luecker S."/>
            <person name="Luecker S."/>
        </authorList>
    </citation>
    <scope>NUCLEOTIDE SEQUENCE [LARGE SCALE GENOMIC DNA]</scope>
</reference>
<accession>A0A0S4LU80</accession>
<evidence type="ECO:0000313" key="1">
    <source>
        <dbReference type="EMBL" id="CUS39430.1"/>
    </source>
</evidence>
<protein>
    <submittedName>
        <fullName evidence="1">Uncharacterized protein</fullName>
    </submittedName>
</protein>
<dbReference type="Proteomes" id="UP000198736">
    <property type="component" value="Unassembled WGS sequence"/>
</dbReference>
<gene>
    <name evidence="1" type="ORF">COMA2_70147</name>
</gene>
<keyword evidence="2" id="KW-1185">Reference proteome</keyword>
<dbReference type="AlphaFoldDB" id="A0A0S4LU80"/>
<name>A0A0S4LU80_9BACT</name>
<proteinExistence type="predicted"/>
<sequence>MPWGNLHGCVAVYACQSWDWSMLAVYHPTLTPEWFSLQIVSQVIRPERRNDTDLRTWLHSCMME</sequence>
<dbReference type="EMBL" id="CZPZ01000034">
    <property type="protein sequence ID" value="CUS39430.1"/>
    <property type="molecule type" value="Genomic_DNA"/>
</dbReference>
<dbReference type="STRING" id="1742973.COMA2_70147"/>